<feature type="domain" description="DhaL" evidence="1">
    <location>
        <begin position="7"/>
        <end position="199"/>
    </location>
</feature>
<organism evidence="2 3">
    <name type="scientific">Dethiobacter alkaliphilus AHT 1</name>
    <dbReference type="NCBI Taxonomy" id="555088"/>
    <lineage>
        <taxon>Bacteria</taxon>
        <taxon>Bacillati</taxon>
        <taxon>Bacillota</taxon>
        <taxon>Dethiobacteria</taxon>
        <taxon>Dethiobacterales</taxon>
        <taxon>Dethiobacteraceae</taxon>
        <taxon>Dethiobacter</taxon>
    </lineage>
</organism>
<evidence type="ECO:0000313" key="3">
    <source>
        <dbReference type="Proteomes" id="UP000006443"/>
    </source>
</evidence>
<dbReference type="Proteomes" id="UP000006443">
    <property type="component" value="Unassembled WGS sequence"/>
</dbReference>
<dbReference type="AlphaFoldDB" id="C0GHJ3"/>
<dbReference type="EMBL" id="ACJM01000009">
    <property type="protein sequence ID" value="EEG77199.1"/>
    <property type="molecule type" value="Genomic_DNA"/>
</dbReference>
<dbReference type="SMART" id="SM01120">
    <property type="entry name" value="Dak2"/>
    <property type="match status" value="1"/>
</dbReference>
<dbReference type="InterPro" id="IPR033470">
    <property type="entry name" value="FakA-like_C"/>
</dbReference>
<sequence length="538" mass="58351">MQQLVGSDLKQMLIAGARLLENNKEIINAMNTFPVPDGDTGTNMSLTMRSALNEVQKASDDSFSAVAKALSTGSLLGARGNSGVILSQLFRGFAKGLEGKEKIVPKDFAAALQAGVDTAYKAVMKPVEGTMLTIARESAKAAATSAGRRKGFTQVLMDVVQHAEAVLEKTPEMLPVLKEAGVVDAGGKGLIHIYEGFLLYLLGEEIPEAVVQQEEQQVPVKPMEAFKTEDILFSYCTEVMVRGERLDADKIREQIKNLGDSLLAVGDEAVVKVHIHTNNPGQVLEACLSYGTLHNIKIDNMKEQHQELLIEEAPAEPVVVDGKAVVAVAAGDGIAKIFESLGVAKVVLGGQTMNPSTEDLLQAVVDVPQKEIILLPNNKNIVLAAKQVGELVDKDVRVVETRTVPQGITSMLSFNEEEQLDQIVKMMDKARQDVKSGQVTFAVCDSRVGGQEINENDIIGISEDDIVLVGSDVVQAVKDLLFKMVDEDDEIITLYYGESVDEEDAGRLQKELSLLFNGKDVELYEGGQPFYYYIVSVE</sequence>
<dbReference type="OrthoDB" id="9760324at2"/>
<dbReference type="PROSITE" id="PS51480">
    <property type="entry name" value="DHAL"/>
    <property type="match status" value="1"/>
</dbReference>
<accession>C0GHJ3</accession>
<dbReference type="InterPro" id="IPR050270">
    <property type="entry name" value="DegV_domain_contain"/>
</dbReference>
<dbReference type="NCBIfam" id="TIGR03599">
    <property type="entry name" value="YloV"/>
    <property type="match status" value="1"/>
</dbReference>
<dbReference type="SMART" id="SM01121">
    <property type="entry name" value="Dak1_2"/>
    <property type="match status" value="1"/>
</dbReference>
<gene>
    <name evidence="2" type="ORF">DealDRAFT_1952</name>
</gene>
<dbReference type="Pfam" id="PF13684">
    <property type="entry name" value="FakA-like_C"/>
    <property type="match status" value="1"/>
</dbReference>
<dbReference type="GO" id="GO:0004371">
    <property type="term" value="F:glycerone kinase activity"/>
    <property type="evidence" value="ECO:0007669"/>
    <property type="project" value="InterPro"/>
</dbReference>
<reference evidence="2 3" key="1">
    <citation type="submission" date="2009-02" db="EMBL/GenBank/DDBJ databases">
        <title>Sequencing of the draft genome and assembly of Dethiobacter alkaliphilus AHT 1.</title>
        <authorList>
            <consortium name="US DOE Joint Genome Institute (JGI-PGF)"/>
            <person name="Lucas S."/>
            <person name="Copeland A."/>
            <person name="Lapidus A."/>
            <person name="Glavina del Rio T."/>
            <person name="Dalin E."/>
            <person name="Tice H."/>
            <person name="Bruce D."/>
            <person name="Goodwin L."/>
            <person name="Pitluck S."/>
            <person name="Larimer F."/>
            <person name="Land M.L."/>
            <person name="Hauser L."/>
            <person name="Muyzer G."/>
        </authorList>
    </citation>
    <scope>NUCLEOTIDE SEQUENCE [LARGE SCALE GENOMIC DNA]</scope>
    <source>
        <strain evidence="2 3">AHT 1</strain>
    </source>
</reference>
<dbReference type="InterPro" id="IPR048394">
    <property type="entry name" value="FakA-like_M"/>
</dbReference>
<dbReference type="InterPro" id="IPR019986">
    <property type="entry name" value="YloV-like"/>
</dbReference>
<comment type="caution">
    <text evidence="2">The sequence shown here is derived from an EMBL/GenBank/DDBJ whole genome shotgun (WGS) entry which is preliminary data.</text>
</comment>
<dbReference type="eggNOG" id="COG1461">
    <property type="taxonomic scope" value="Bacteria"/>
</dbReference>
<dbReference type="PANTHER" id="PTHR33434">
    <property type="entry name" value="DEGV DOMAIN-CONTAINING PROTEIN DR_1986-RELATED"/>
    <property type="match status" value="1"/>
</dbReference>
<evidence type="ECO:0000259" key="1">
    <source>
        <dbReference type="PROSITE" id="PS51480"/>
    </source>
</evidence>
<name>C0GHJ3_DETAL</name>
<dbReference type="Pfam" id="PF02734">
    <property type="entry name" value="Dak2"/>
    <property type="match status" value="1"/>
</dbReference>
<dbReference type="GO" id="GO:0006071">
    <property type="term" value="P:glycerol metabolic process"/>
    <property type="evidence" value="ECO:0007669"/>
    <property type="project" value="InterPro"/>
</dbReference>
<dbReference type="RefSeq" id="WP_008516988.1">
    <property type="nucleotide sequence ID" value="NZ_ACJM01000009.1"/>
</dbReference>
<dbReference type="Pfam" id="PF21645">
    <property type="entry name" value="FakA-like_M"/>
    <property type="match status" value="1"/>
</dbReference>
<dbReference type="InterPro" id="IPR004007">
    <property type="entry name" value="DhaL_dom"/>
</dbReference>
<dbReference type="Gene3D" id="1.25.40.340">
    <property type="match status" value="1"/>
</dbReference>
<proteinExistence type="predicted"/>
<dbReference type="STRING" id="555088.DealDRAFT_1952"/>
<keyword evidence="3" id="KW-1185">Reference proteome</keyword>
<dbReference type="SUPFAM" id="SSF101473">
    <property type="entry name" value="DhaL-like"/>
    <property type="match status" value="1"/>
</dbReference>
<evidence type="ECO:0000313" key="2">
    <source>
        <dbReference type="EMBL" id="EEG77199.1"/>
    </source>
</evidence>
<dbReference type="PANTHER" id="PTHR33434:SF4">
    <property type="entry name" value="PHOSPHATASE PROTEIN"/>
    <property type="match status" value="1"/>
</dbReference>
<protein>
    <submittedName>
        <fullName evidence="2">Dak phosphatase</fullName>
    </submittedName>
</protein>
<dbReference type="InterPro" id="IPR036117">
    <property type="entry name" value="DhaL_dom_sf"/>
</dbReference>